<dbReference type="InterPro" id="IPR008915">
    <property type="entry name" value="Peptidase_M50"/>
</dbReference>
<evidence type="ECO:0000256" key="2">
    <source>
        <dbReference type="ARBA" id="ARBA00004141"/>
    </source>
</evidence>
<comment type="subcellular location">
    <subcellularLocation>
        <location evidence="2">Membrane</location>
        <topology evidence="2">Multi-pass membrane protein</topology>
    </subcellularLocation>
</comment>
<feature type="domain" description="Peptidase M50" evidence="8">
    <location>
        <begin position="104"/>
        <end position="140"/>
    </location>
</feature>
<proteinExistence type="inferred from homology"/>
<dbReference type="Proteomes" id="UP001477672">
    <property type="component" value="Unassembled WGS sequence"/>
</dbReference>
<reference evidence="9 10" key="1">
    <citation type="submission" date="2024-03" db="EMBL/GenBank/DDBJ databases">
        <title>Human intestinal bacterial collection.</title>
        <authorList>
            <person name="Pauvert C."/>
            <person name="Hitch T.C.A."/>
            <person name="Clavel T."/>
        </authorList>
    </citation>
    <scope>NUCLEOTIDE SEQUENCE [LARGE SCALE GENOMIC DNA]</scope>
    <source>
        <strain evidence="9 10">CLA-JM-H11</strain>
    </source>
</reference>
<protein>
    <submittedName>
        <fullName evidence="9">M50 family metallopeptidase</fullName>
    </submittedName>
</protein>
<feature type="transmembrane region" description="Helical" evidence="7">
    <location>
        <begin position="104"/>
        <end position="122"/>
    </location>
</feature>
<evidence type="ECO:0000313" key="10">
    <source>
        <dbReference type="Proteomes" id="UP001477672"/>
    </source>
</evidence>
<evidence type="ECO:0000313" key="9">
    <source>
        <dbReference type="EMBL" id="MEQ2521671.1"/>
    </source>
</evidence>
<dbReference type="RefSeq" id="WP_349217140.1">
    <property type="nucleotide sequence ID" value="NZ_JBBMFA010000113.1"/>
</dbReference>
<keyword evidence="6 7" id="KW-0472">Membrane</keyword>
<evidence type="ECO:0000259" key="8">
    <source>
        <dbReference type="Pfam" id="PF02163"/>
    </source>
</evidence>
<keyword evidence="4 7" id="KW-0812">Transmembrane</keyword>
<feature type="transmembrane region" description="Helical" evidence="7">
    <location>
        <begin position="40"/>
        <end position="58"/>
    </location>
</feature>
<organism evidence="9 10">
    <name type="scientific">Ruthenibacterium intestinale</name>
    <dbReference type="NCBI Taxonomy" id="3133163"/>
    <lineage>
        <taxon>Bacteria</taxon>
        <taxon>Bacillati</taxon>
        <taxon>Bacillota</taxon>
        <taxon>Clostridia</taxon>
        <taxon>Eubacteriales</taxon>
        <taxon>Oscillospiraceae</taxon>
        <taxon>Ruthenibacterium</taxon>
    </lineage>
</organism>
<comment type="cofactor">
    <cofactor evidence="1">
        <name>Zn(2+)</name>
        <dbReference type="ChEBI" id="CHEBI:29105"/>
    </cofactor>
</comment>
<feature type="transmembrane region" description="Helical" evidence="7">
    <location>
        <begin position="151"/>
        <end position="169"/>
    </location>
</feature>
<comment type="caution">
    <text evidence="9">The sequence shown here is derived from an EMBL/GenBank/DDBJ whole genome shotgun (WGS) entry which is preliminary data.</text>
</comment>
<evidence type="ECO:0000256" key="6">
    <source>
        <dbReference type="ARBA" id="ARBA00023136"/>
    </source>
</evidence>
<gene>
    <name evidence="9" type="ORF">WMO24_14725</name>
</gene>
<accession>A0ABV1GIW1</accession>
<dbReference type="CDD" id="cd05709">
    <property type="entry name" value="S2P-M50"/>
    <property type="match status" value="1"/>
</dbReference>
<evidence type="ECO:0000256" key="4">
    <source>
        <dbReference type="ARBA" id="ARBA00022692"/>
    </source>
</evidence>
<comment type="similarity">
    <text evidence="3">Belongs to the peptidase M50B family.</text>
</comment>
<evidence type="ECO:0000256" key="3">
    <source>
        <dbReference type="ARBA" id="ARBA00007931"/>
    </source>
</evidence>
<evidence type="ECO:0000256" key="1">
    <source>
        <dbReference type="ARBA" id="ARBA00001947"/>
    </source>
</evidence>
<evidence type="ECO:0000256" key="7">
    <source>
        <dbReference type="SAM" id="Phobius"/>
    </source>
</evidence>
<keyword evidence="5 7" id="KW-1133">Transmembrane helix</keyword>
<name>A0ABV1GIW1_9FIRM</name>
<keyword evidence="10" id="KW-1185">Reference proteome</keyword>
<dbReference type="EMBL" id="JBBMFA010000113">
    <property type="protein sequence ID" value="MEQ2521671.1"/>
    <property type="molecule type" value="Genomic_DNA"/>
</dbReference>
<feature type="transmembrane region" description="Helical" evidence="7">
    <location>
        <begin position="79"/>
        <end position="98"/>
    </location>
</feature>
<sequence length="193" mass="21110">MSWAVSVQPVLVCACLAAGLLFDPMGFLRMALFCSVFHEAGHIIAYWIITGCFPPLQFRVGGIALKKVHSMNTCQENKVLAAGPLANFFLAGLLYILARHHASYGAYFLAAVSLCTGLYNLLPIGTLDGAKLLQNVFPASWQNEVLHAERLLAYFLPGLTFLCVFFYPLPETAKMAAVLAAGYLWLQQFCTGL</sequence>
<dbReference type="Pfam" id="PF02163">
    <property type="entry name" value="Peptidase_M50"/>
    <property type="match status" value="1"/>
</dbReference>
<evidence type="ECO:0000256" key="5">
    <source>
        <dbReference type="ARBA" id="ARBA00022989"/>
    </source>
</evidence>